<reference evidence="2 3" key="1">
    <citation type="journal article" date="2015" name="Genome Biol. Evol.">
        <title>Comparative Genomics of a Bacterivorous Green Alga Reveals Evolutionary Causalities and Consequences of Phago-Mixotrophic Mode of Nutrition.</title>
        <authorList>
            <person name="Burns J.A."/>
            <person name="Paasch A."/>
            <person name="Narechania A."/>
            <person name="Kim E."/>
        </authorList>
    </citation>
    <scope>NUCLEOTIDE SEQUENCE [LARGE SCALE GENOMIC DNA]</scope>
    <source>
        <strain evidence="2 3">PLY_AMNH</strain>
    </source>
</reference>
<evidence type="ECO:0000313" key="2">
    <source>
        <dbReference type="EMBL" id="KAK3239959.1"/>
    </source>
</evidence>
<dbReference type="EMBL" id="LGRX02033774">
    <property type="protein sequence ID" value="KAK3239959.1"/>
    <property type="molecule type" value="Genomic_DNA"/>
</dbReference>
<sequence>MLHFDSATTVENDTVKHVTVDIAASDTGDNDMPFRRQFPDSEPPFEKSSMDKMSVSSGFNDNTEVSMHSFVPDDSLASSANDFSVDAIDLESDSESDIKDEDGRIRYDLPPLAPRVGGVRMPRSFMADCLTASAVPALVVCLSMCLIGATTGSALCYGITTPSMVSADGFWFTL</sequence>
<evidence type="ECO:0000313" key="3">
    <source>
        <dbReference type="Proteomes" id="UP001190700"/>
    </source>
</evidence>
<organism evidence="2 3">
    <name type="scientific">Cymbomonas tetramitiformis</name>
    <dbReference type="NCBI Taxonomy" id="36881"/>
    <lineage>
        <taxon>Eukaryota</taxon>
        <taxon>Viridiplantae</taxon>
        <taxon>Chlorophyta</taxon>
        <taxon>Pyramimonadophyceae</taxon>
        <taxon>Pyramimonadales</taxon>
        <taxon>Pyramimonadaceae</taxon>
        <taxon>Cymbomonas</taxon>
    </lineage>
</organism>
<keyword evidence="3" id="KW-1185">Reference proteome</keyword>
<proteinExistence type="predicted"/>
<dbReference type="Proteomes" id="UP001190700">
    <property type="component" value="Unassembled WGS sequence"/>
</dbReference>
<dbReference type="AlphaFoldDB" id="A0AAE0BQD4"/>
<accession>A0AAE0BQD4</accession>
<gene>
    <name evidence="2" type="ORF">CYMTET_50149</name>
</gene>
<feature type="compositionally biased region" description="Basic and acidic residues" evidence="1">
    <location>
        <begin position="32"/>
        <end position="50"/>
    </location>
</feature>
<protein>
    <submittedName>
        <fullName evidence="2">Uncharacterized protein</fullName>
    </submittedName>
</protein>
<comment type="caution">
    <text evidence="2">The sequence shown here is derived from an EMBL/GenBank/DDBJ whole genome shotgun (WGS) entry which is preliminary data.</text>
</comment>
<name>A0AAE0BQD4_9CHLO</name>
<feature type="region of interest" description="Disordered" evidence="1">
    <location>
        <begin position="26"/>
        <end position="54"/>
    </location>
</feature>
<evidence type="ECO:0000256" key="1">
    <source>
        <dbReference type="SAM" id="MobiDB-lite"/>
    </source>
</evidence>